<organism evidence="1 2">
    <name type="scientific">Paenibacillus alvei</name>
    <name type="common">Bacillus alvei</name>
    <dbReference type="NCBI Taxonomy" id="44250"/>
    <lineage>
        <taxon>Bacteria</taxon>
        <taxon>Bacillati</taxon>
        <taxon>Bacillota</taxon>
        <taxon>Bacilli</taxon>
        <taxon>Bacillales</taxon>
        <taxon>Paenibacillaceae</taxon>
        <taxon>Paenibacillus</taxon>
    </lineage>
</organism>
<dbReference type="Proteomes" id="UP000304148">
    <property type="component" value="Chromosome"/>
</dbReference>
<dbReference type="EMBL" id="LS992241">
    <property type="protein sequence ID" value="SYX84451.1"/>
    <property type="molecule type" value="Genomic_DNA"/>
</dbReference>
<evidence type="ECO:0000313" key="1">
    <source>
        <dbReference type="EMBL" id="SYX84451.1"/>
    </source>
</evidence>
<protein>
    <submittedName>
        <fullName evidence="1">Uncharacterized protein</fullName>
    </submittedName>
</protein>
<dbReference type="AlphaFoldDB" id="A0A383RCN3"/>
<dbReference type="RefSeq" id="WP_138186372.1">
    <property type="nucleotide sequence ID" value="NZ_LS992241.1"/>
</dbReference>
<reference evidence="2" key="1">
    <citation type="submission" date="2018-08" db="EMBL/GenBank/DDBJ databases">
        <authorList>
            <person name="Chevrot R."/>
        </authorList>
    </citation>
    <scope>NUCLEOTIDE SEQUENCE [LARGE SCALE GENOMIC DNA]</scope>
</reference>
<proteinExistence type="predicted"/>
<name>A0A383RCN3_PAEAL</name>
<sequence length="346" mass="39848">MEKVHYRKFTRDEFDAGVWGQMRRVALDQNGQVMGVHHADDTNKWENGSDVDWTAYENKVWNCMVQIPRFYYRVIRGEHIGYDTFRCEISNTTESGYKLHPAFEREDGVIENYQYMSAFEGWIDAAGRLRSLPNKDVIHSKTIIQYREAALKNGDRFSQQDFYLTSAVQMLYLVEYGGFDAQRLLAVGANGNSKYLPTGKSIISGNKSGGNDTFMSYRGIENFYGNYLKYMDGINMNSRTAYVAKKNFESNKFSDHYIKVCELPVNGYIKKFHNLEGHFDFAFLASDVKGNENSYVADYLFTNASNHYVVSHGSTVHVPMNGCFGFNSIRTIYDAYKEYAARLQYI</sequence>
<evidence type="ECO:0000313" key="2">
    <source>
        <dbReference type="Proteomes" id="UP000304148"/>
    </source>
</evidence>
<gene>
    <name evidence="1" type="ORF">PBLR_12873</name>
</gene>
<accession>A0A383RCN3</accession>